<keyword evidence="6" id="KW-0004">4Fe-4S</keyword>
<dbReference type="InterPro" id="IPR011257">
    <property type="entry name" value="DNA_glycosylase"/>
</dbReference>
<dbReference type="Gene3D" id="1.10.340.30">
    <property type="entry name" value="Hypothetical protein, domain 2"/>
    <property type="match status" value="1"/>
</dbReference>
<evidence type="ECO:0000256" key="4">
    <source>
        <dbReference type="ARBA" id="ARBA00012045"/>
    </source>
</evidence>
<dbReference type="NCBIfam" id="TIGR01084">
    <property type="entry name" value="mutY"/>
    <property type="match status" value="1"/>
</dbReference>
<keyword evidence="7" id="KW-0479">Metal-binding</keyword>
<evidence type="ECO:0000256" key="5">
    <source>
        <dbReference type="ARBA" id="ARBA00022023"/>
    </source>
</evidence>
<evidence type="ECO:0000256" key="13">
    <source>
        <dbReference type="ARBA" id="ARBA00023295"/>
    </source>
</evidence>
<dbReference type="Pfam" id="PF14815">
    <property type="entry name" value="NUDIX_4"/>
    <property type="match status" value="1"/>
</dbReference>
<keyword evidence="10 14" id="KW-0408">Iron</keyword>
<gene>
    <name evidence="16" type="primary">mutY</name>
    <name evidence="16" type="ORF">O0S08_04310</name>
</gene>
<evidence type="ECO:0000313" key="17">
    <source>
        <dbReference type="Proteomes" id="UP001164459"/>
    </source>
</evidence>
<evidence type="ECO:0000259" key="15">
    <source>
        <dbReference type="SMART" id="SM00478"/>
    </source>
</evidence>
<proteinExistence type="inferred from homology"/>
<dbReference type="CDD" id="cd03431">
    <property type="entry name" value="NUDIX_DNA_Glycosylase_C-MutY"/>
    <property type="match status" value="1"/>
</dbReference>
<keyword evidence="8 14" id="KW-0227">DNA damage</keyword>
<dbReference type="Gene3D" id="3.90.79.10">
    <property type="entry name" value="Nucleoside Triphosphate Pyrophosphohydrolase"/>
    <property type="match status" value="1"/>
</dbReference>
<evidence type="ECO:0000256" key="11">
    <source>
        <dbReference type="ARBA" id="ARBA00023014"/>
    </source>
</evidence>
<dbReference type="InterPro" id="IPR029119">
    <property type="entry name" value="MutY_C"/>
</dbReference>
<dbReference type="SUPFAM" id="SSF55811">
    <property type="entry name" value="Nudix"/>
    <property type="match status" value="1"/>
</dbReference>
<dbReference type="InterPro" id="IPR000445">
    <property type="entry name" value="HhH_motif"/>
</dbReference>
<evidence type="ECO:0000313" key="16">
    <source>
        <dbReference type="EMBL" id="WAS95362.1"/>
    </source>
</evidence>
<organism evidence="16 17">
    <name type="scientific">Nannocystis punicea</name>
    <dbReference type="NCBI Taxonomy" id="2995304"/>
    <lineage>
        <taxon>Bacteria</taxon>
        <taxon>Pseudomonadati</taxon>
        <taxon>Myxococcota</taxon>
        <taxon>Polyangia</taxon>
        <taxon>Nannocystales</taxon>
        <taxon>Nannocystaceae</taxon>
        <taxon>Nannocystis</taxon>
    </lineage>
</organism>
<evidence type="ECO:0000256" key="1">
    <source>
        <dbReference type="ARBA" id="ARBA00000843"/>
    </source>
</evidence>
<dbReference type="InterPro" id="IPR003265">
    <property type="entry name" value="HhH-GPD_domain"/>
</dbReference>
<dbReference type="InterPro" id="IPR023170">
    <property type="entry name" value="HhH_base_excis_C"/>
</dbReference>
<keyword evidence="17" id="KW-1185">Reference proteome</keyword>
<dbReference type="RefSeq" id="WP_269037694.1">
    <property type="nucleotide sequence ID" value="NZ_CP114040.1"/>
</dbReference>
<dbReference type="InterPro" id="IPR004036">
    <property type="entry name" value="Endonuclease-III-like_CS2"/>
</dbReference>
<dbReference type="EC" id="3.2.2.31" evidence="4 14"/>
<comment type="function">
    <text evidence="2">Adenine glycosylase active on G-A mispairs. MutY also corrects error-prone DNA synthesis past GO lesions which are due to the oxidatively damaged form of guanine: 7,8-dihydro-8-oxoguanine (8-oxo-dGTP).</text>
</comment>
<comment type="cofactor">
    <cofactor evidence="14">
        <name>[4Fe-4S] cluster</name>
        <dbReference type="ChEBI" id="CHEBI:49883"/>
    </cofactor>
    <text evidence="14">Binds 1 [4Fe-4S] cluster.</text>
</comment>
<dbReference type="Pfam" id="PF00633">
    <property type="entry name" value="HHH"/>
    <property type="match status" value="1"/>
</dbReference>
<evidence type="ECO:0000256" key="14">
    <source>
        <dbReference type="RuleBase" id="RU365096"/>
    </source>
</evidence>
<evidence type="ECO:0000256" key="8">
    <source>
        <dbReference type="ARBA" id="ARBA00022763"/>
    </source>
</evidence>
<evidence type="ECO:0000256" key="3">
    <source>
        <dbReference type="ARBA" id="ARBA00008343"/>
    </source>
</evidence>
<evidence type="ECO:0000256" key="2">
    <source>
        <dbReference type="ARBA" id="ARBA00002933"/>
    </source>
</evidence>
<reference evidence="16" key="1">
    <citation type="submission" date="2022-11" db="EMBL/GenBank/DDBJ databases">
        <title>Minimal conservation of predation-associated metabolite biosynthetic gene clusters underscores biosynthetic potential of Myxococcota including descriptions for ten novel species: Archangium lansinium sp. nov., Myxococcus landrumus sp. nov., Nannocystis bai.</title>
        <authorList>
            <person name="Ahearne A."/>
            <person name="Stevens C."/>
            <person name="Dowd S."/>
        </authorList>
    </citation>
    <scope>NUCLEOTIDE SEQUENCE</scope>
    <source>
        <strain evidence="16">Fl3</strain>
    </source>
</reference>
<dbReference type="Gene3D" id="1.10.1670.10">
    <property type="entry name" value="Helix-hairpin-Helix base-excision DNA repair enzymes (C-terminal)"/>
    <property type="match status" value="1"/>
</dbReference>
<dbReference type="SUPFAM" id="SSF48150">
    <property type="entry name" value="DNA-glycosylase"/>
    <property type="match status" value="1"/>
</dbReference>
<sequence length="359" mass="39551">MLDFAHRIAKHLEPWFLQHQRDLTWRRTRDPYAIWVSEIMLQQTRVDTVEAYYGKFLDRFPDVGTLAAADESDVLAAWSGLGYYRRARLLHAGARHVAENLGGVVPDEPDQLRKIPGVGKYTAGAIASIAFDRPAGLVDGNVARVLSRLQAIEEPRLQDASSAGHWAMAQKIVQAGSPRVLAQALMELGATVCTPMAPRCEGCPVRSECQALAKGLQTAIPAPKQRAPSPREDLWAVAVRRDGRVLLEQRPTEGLLAGLWCLPLIERKISDRAGAPPRSIAEVTGVKVKSVEALAEPVKHVFTHRVWMLWPCRGEAAIVDMSHQTDEGDTPGRMWIAPGERPRGGIPKVTEKVLARLGF</sequence>
<keyword evidence="13 14" id="KW-0326">Glycosidase</keyword>
<evidence type="ECO:0000256" key="9">
    <source>
        <dbReference type="ARBA" id="ARBA00022801"/>
    </source>
</evidence>
<dbReference type="CDD" id="cd00056">
    <property type="entry name" value="ENDO3c"/>
    <property type="match status" value="1"/>
</dbReference>
<feature type="domain" description="HhH-GPD" evidence="15">
    <location>
        <begin position="40"/>
        <end position="191"/>
    </location>
</feature>
<dbReference type="InterPro" id="IPR044298">
    <property type="entry name" value="MIG/MutY"/>
</dbReference>
<dbReference type="PROSITE" id="PS01155">
    <property type="entry name" value="ENDONUCLEASE_III_2"/>
    <property type="match status" value="1"/>
</dbReference>
<dbReference type="EMBL" id="CP114040">
    <property type="protein sequence ID" value="WAS95362.1"/>
    <property type="molecule type" value="Genomic_DNA"/>
</dbReference>
<dbReference type="Proteomes" id="UP001164459">
    <property type="component" value="Chromosome"/>
</dbReference>
<dbReference type="SMART" id="SM00478">
    <property type="entry name" value="ENDO3c"/>
    <property type="match status" value="1"/>
</dbReference>
<evidence type="ECO:0000256" key="10">
    <source>
        <dbReference type="ARBA" id="ARBA00023004"/>
    </source>
</evidence>
<keyword evidence="12" id="KW-0234">DNA repair</keyword>
<name>A0ABY7H7X5_9BACT</name>
<dbReference type="InterPro" id="IPR005760">
    <property type="entry name" value="A/G_AdeGlyc_MutY"/>
</dbReference>
<accession>A0ABY7H7X5</accession>
<dbReference type="Pfam" id="PF00730">
    <property type="entry name" value="HhH-GPD"/>
    <property type="match status" value="1"/>
</dbReference>
<dbReference type="PANTHER" id="PTHR42944:SF1">
    <property type="entry name" value="ADENINE DNA GLYCOSYLASE"/>
    <property type="match status" value="1"/>
</dbReference>
<evidence type="ECO:0000256" key="12">
    <source>
        <dbReference type="ARBA" id="ARBA00023204"/>
    </source>
</evidence>
<dbReference type="InterPro" id="IPR015797">
    <property type="entry name" value="NUDIX_hydrolase-like_dom_sf"/>
</dbReference>
<dbReference type="PANTHER" id="PTHR42944">
    <property type="entry name" value="ADENINE DNA GLYCOSYLASE"/>
    <property type="match status" value="1"/>
</dbReference>
<keyword evidence="9" id="KW-0378">Hydrolase</keyword>
<protein>
    <recommendedName>
        <fullName evidence="5 14">Adenine DNA glycosylase</fullName>
        <ecNumber evidence="4 14">3.2.2.31</ecNumber>
    </recommendedName>
</protein>
<evidence type="ECO:0000256" key="7">
    <source>
        <dbReference type="ARBA" id="ARBA00022723"/>
    </source>
</evidence>
<comment type="catalytic activity">
    <reaction evidence="1 14">
        <text>Hydrolyzes free adenine bases from 7,8-dihydro-8-oxoguanine:adenine mismatched double-stranded DNA, leaving an apurinic site.</text>
        <dbReference type="EC" id="3.2.2.31"/>
    </reaction>
</comment>
<keyword evidence="11" id="KW-0411">Iron-sulfur</keyword>
<comment type="similarity">
    <text evidence="3 14">Belongs to the Nth/MutY family.</text>
</comment>
<evidence type="ECO:0000256" key="6">
    <source>
        <dbReference type="ARBA" id="ARBA00022485"/>
    </source>
</evidence>